<protein>
    <submittedName>
        <fullName evidence="2">Uncharacterized protein</fullName>
    </submittedName>
</protein>
<feature type="transmembrane region" description="Helical" evidence="1">
    <location>
        <begin position="48"/>
        <end position="70"/>
    </location>
</feature>
<dbReference type="EMBL" id="CALNXJ010000020">
    <property type="protein sequence ID" value="CAH3124195.1"/>
    <property type="molecule type" value="Genomic_DNA"/>
</dbReference>
<evidence type="ECO:0000256" key="1">
    <source>
        <dbReference type="SAM" id="Phobius"/>
    </source>
</evidence>
<gene>
    <name evidence="2" type="ORF">PMEA_00011145</name>
</gene>
<keyword evidence="3" id="KW-1185">Reference proteome</keyword>
<evidence type="ECO:0000313" key="3">
    <source>
        <dbReference type="Proteomes" id="UP001159428"/>
    </source>
</evidence>
<sequence>MGSVITKIVRETIQELIEITKNLWLKRKLMNGCPESTNLKKMASKATMVGGVIINATTFVAGALATGLAASQFSSKSTEWLRRLPEVASALNREETRFVDAIREGC</sequence>
<accession>A0AAU9WSN1</accession>
<reference evidence="2 3" key="1">
    <citation type="submission" date="2022-05" db="EMBL/GenBank/DDBJ databases">
        <authorList>
            <consortium name="Genoscope - CEA"/>
            <person name="William W."/>
        </authorList>
    </citation>
    <scope>NUCLEOTIDE SEQUENCE [LARGE SCALE GENOMIC DNA]</scope>
</reference>
<keyword evidence="1" id="KW-0812">Transmembrane</keyword>
<evidence type="ECO:0000313" key="2">
    <source>
        <dbReference type="EMBL" id="CAH3124195.1"/>
    </source>
</evidence>
<organism evidence="2 3">
    <name type="scientific">Pocillopora meandrina</name>
    <dbReference type="NCBI Taxonomy" id="46732"/>
    <lineage>
        <taxon>Eukaryota</taxon>
        <taxon>Metazoa</taxon>
        <taxon>Cnidaria</taxon>
        <taxon>Anthozoa</taxon>
        <taxon>Hexacorallia</taxon>
        <taxon>Scleractinia</taxon>
        <taxon>Astrocoeniina</taxon>
        <taxon>Pocilloporidae</taxon>
        <taxon>Pocillopora</taxon>
    </lineage>
</organism>
<comment type="caution">
    <text evidence="2">The sequence shown here is derived from an EMBL/GenBank/DDBJ whole genome shotgun (WGS) entry which is preliminary data.</text>
</comment>
<keyword evidence="1" id="KW-1133">Transmembrane helix</keyword>
<name>A0AAU9WSN1_9CNID</name>
<dbReference type="AlphaFoldDB" id="A0AAU9WSN1"/>
<keyword evidence="1" id="KW-0472">Membrane</keyword>
<proteinExistence type="predicted"/>
<dbReference type="Proteomes" id="UP001159428">
    <property type="component" value="Unassembled WGS sequence"/>
</dbReference>